<organism evidence="1 2">
    <name type="scientific">Bacteroides graminisolvens DSM 19988 = JCM 15093</name>
    <dbReference type="NCBI Taxonomy" id="1121097"/>
    <lineage>
        <taxon>Bacteria</taxon>
        <taxon>Pseudomonadati</taxon>
        <taxon>Bacteroidota</taxon>
        <taxon>Bacteroidia</taxon>
        <taxon>Bacteroidales</taxon>
        <taxon>Bacteroidaceae</taxon>
        <taxon>Bacteroides</taxon>
    </lineage>
</organism>
<evidence type="ECO:0000313" key="1">
    <source>
        <dbReference type="EMBL" id="GAK36236.1"/>
    </source>
</evidence>
<evidence type="ECO:0008006" key="3">
    <source>
        <dbReference type="Google" id="ProtNLM"/>
    </source>
</evidence>
<accession>A0A069D1S2</accession>
<dbReference type="OrthoDB" id="680836at2"/>
<dbReference type="RefSeq" id="WP_034781753.1">
    <property type="nucleotide sequence ID" value="NZ_ATZI01000005.1"/>
</dbReference>
<evidence type="ECO:0000313" key="2">
    <source>
        <dbReference type="Proteomes" id="UP000027601"/>
    </source>
</evidence>
<dbReference type="AlphaFoldDB" id="A0A069D1S2"/>
<dbReference type="EMBL" id="BAJS01000005">
    <property type="protein sequence ID" value="GAK36236.1"/>
    <property type="molecule type" value="Genomic_DNA"/>
</dbReference>
<gene>
    <name evidence="1" type="ORF">JCM15093_1384</name>
</gene>
<dbReference type="eggNOG" id="ENOG502ZUAT">
    <property type="taxonomic scope" value="Bacteria"/>
</dbReference>
<dbReference type="Proteomes" id="UP000027601">
    <property type="component" value="Unassembled WGS sequence"/>
</dbReference>
<dbReference type="Pfam" id="PF16301">
    <property type="entry name" value="DUF4943"/>
    <property type="match status" value="1"/>
</dbReference>
<proteinExistence type="predicted"/>
<protein>
    <recommendedName>
        <fullName evidence="3">DUF4943 domain-containing protein</fullName>
    </recommendedName>
</protein>
<dbReference type="STRING" id="1121097.GCA_000428125_01658"/>
<sequence length="175" mass="20239">MKNIVFIITMTLLLLGFCGCTDEVIDYNDPDVDLFVKQLKDGSYKTKGPDGYVEVPKFAREDIPKLLTYADDLTIIPSFPLPPVCTYFGTKVRLGECMLWIVESIRLGQYASLGCKMVYADATNYEGIYFLSNEEVHDAAKRYRFWWENSQYPQTQWTITPCYNDPLCGSGYRWW</sequence>
<dbReference type="PROSITE" id="PS51257">
    <property type="entry name" value="PROKAR_LIPOPROTEIN"/>
    <property type="match status" value="1"/>
</dbReference>
<name>A0A069D1S2_9BACE</name>
<dbReference type="InterPro" id="IPR032546">
    <property type="entry name" value="DUF4943"/>
</dbReference>
<comment type="caution">
    <text evidence="1">The sequence shown here is derived from an EMBL/GenBank/DDBJ whole genome shotgun (WGS) entry which is preliminary data.</text>
</comment>
<reference evidence="1 2" key="1">
    <citation type="journal article" date="2015" name="Microbes Environ.">
        <title>Distribution and evolution of nitrogen fixation genes in the phylum bacteroidetes.</title>
        <authorList>
            <person name="Inoue J."/>
            <person name="Oshima K."/>
            <person name="Suda W."/>
            <person name="Sakamoto M."/>
            <person name="Iino T."/>
            <person name="Noda S."/>
            <person name="Hongoh Y."/>
            <person name="Hattori M."/>
            <person name="Ohkuma M."/>
        </authorList>
    </citation>
    <scope>NUCLEOTIDE SEQUENCE [LARGE SCALE GENOMIC DNA]</scope>
    <source>
        <strain evidence="1 2">JCM 15093</strain>
    </source>
</reference>
<keyword evidence="2" id="KW-1185">Reference proteome</keyword>